<dbReference type="Gene3D" id="2.160.20.110">
    <property type="match status" value="1"/>
</dbReference>
<organism evidence="3 4">
    <name type="scientific">Lachnoanaerobaculum saburreum</name>
    <dbReference type="NCBI Taxonomy" id="467210"/>
    <lineage>
        <taxon>Bacteria</taxon>
        <taxon>Bacillati</taxon>
        <taxon>Bacillota</taxon>
        <taxon>Clostridia</taxon>
        <taxon>Lachnospirales</taxon>
        <taxon>Lachnospiraceae</taxon>
        <taxon>Lachnoanaerobaculum</taxon>
    </lineage>
</organism>
<keyword evidence="4" id="KW-1185">Reference proteome</keyword>
<dbReference type="InterPro" id="IPR011990">
    <property type="entry name" value="TPR-like_helical_dom_sf"/>
</dbReference>
<feature type="chain" id="PRO_5007460990" evidence="2">
    <location>
        <begin position="23"/>
        <end position="488"/>
    </location>
</feature>
<dbReference type="Proteomes" id="UP000070394">
    <property type="component" value="Unassembled WGS sequence"/>
</dbReference>
<evidence type="ECO:0000256" key="2">
    <source>
        <dbReference type="SAM" id="SignalP"/>
    </source>
</evidence>
<reference evidence="4" key="1">
    <citation type="submission" date="2016-01" db="EMBL/GenBank/DDBJ databases">
        <authorList>
            <person name="Mitreva M."/>
            <person name="Pepin K.H."/>
            <person name="Mihindukulasuriya K.A."/>
            <person name="Fulton R."/>
            <person name="Fronick C."/>
            <person name="O'Laughlin M."/>
            <person name="Miner T."/>
            <person name="Herter B."/>
            <person name="Rosa B.A."/>
            <person name="Cordes M."/>
            <person name="Tomlinson C."/>
            <person name="Wollam A."/>
            <person name="Palsikar V.B."/>
            <person name="Mardis E.R."/>
            <person name="Wilson R.K."/>
        </authorList>
    </citation>
    <scope>NUCLEOTIDE SEQUENCE [LARGE SCALE GENOMIC DNA]</scope>
    <source>
        <strain evidence="4">DNF00896</strain>
    </source>
</reference>
<feature type="repeat" description="TPR" evidence="1">
    <location>
        <begin position="27"/>
        <end position="60"/>
    </location>
</feature>
<dbReference type="SUPFAM" id="SSF48452">
    <property type="entry name" value="TPR-like"/>
    <property type="match status" value="1"/>
</dbReference>
<evidence type="ECO:0000313" key="3">
    <source>
        <dbReference type="EMBL" id="KXB54863.1"/>
    </source>
</evidence>
<dbReference type="InterPro" id="IPR019734">
    <property type="entry name" value="TPR_rpt"/>
</dbReference>
<gene>
    <name evidence="3" type="ORF">HMPREF1866_02227</name>
</gene>
<accession>A0A133ZHD6</accession>
<name>A0A133ZHD6_9FIRM</name>
<dbReference type="EMBL" id="LSDA01000124">
    <property type="protein sequence ID" value="KXB54863.1"/>
    <property type="molecule type" value="Genomic_DNA"/>
</dbReference>
<keyword evidence="1" id="KW-0802">TPR repeat</keyword>
<evidence type="ECO:0000256" key="1">
    <source>
        <dbReference type="PROSITE-ProRule" id="PRU00339"/>
    </source>
</evidence>
<evidence type="ECO:0000313" key="4">
    <source>
        <dbReference type="Proteomes" id="UP000070394"/>
    </source>
</evidence>
<proteinExistence type="predicted"/>
<dbReference type="Gene3D" id="1.25.40.10">
    <property type="entry name" value="Tetratricopeptide repeat domain"/>
    <property type="match status" value="1"/>
</dbReference>
<dbReference type="OrthoDB" id="9802197at2"/>
<protein>
    <submittedName>
        <fullName evidence="3">Uncharacterized protein</fullName>
    </submittedName>
</protein>
<dbReference type="PROSITE" id="PS50005">
    <property type="entry name" value="TPR"/>
    <property type="match status" value="1"/>
</dbReference>
<dbReference type="STRING" id="467210.HMPREF1866_02227"/>
<dbReference type="AlphaFoldDB" id="A0A133ZHD6"/>
<dbReference type="PATRIC" id="fig|467210.3.peg.2205"/>
<comment type="caution">
    <text evidence="3">The sequence shown here is derived from an EMBL/GenBank/DDBJ whole genome shotgun (WGS) entry which is preliminary data.</text>
</comment>
<feature type="signal peptide" evidence="2">
    <location>
        <begin position="1"/>
        <end position="22"/>
    </location>
</feature>
<sequence length="488" mass="53851">MKRKYVVLFLFSIMLLTGCANIASMRASIQLKSARKYLLSEDYEKAIVRLNKAIKIEPKNVESYILLVDTYQKVGDIDKAGKTLNMAKKINNMSGENLDKIKEKEAELNAFVNISEPSGEYSKPITIYLTNKNNYEIHYTVENDSNDILMPDTKYITPISIKREGTYLLKTYTTDDAGKKYDEVSVKYKIKNKKSEDNKSTIKVGTKEDIERINSNPDGSYELTNDIDLGDWEPIGTEERPFKGRLLGNGHTIKFRINKNTSDSYNAGLFGVINGGTVSDLIIYTDIDLQVGGNDTLMANSAGICGKLLNGTIEKCLVKGEILTLGTGNAYARSGGITASAENESVISNCVVEADVKASSNDYNTMAAGISPWLDSSAIDRCIVRGQIYGSNDIGYTYVGGIAASGDNGKVDSSIVETTDIDGYGNSLLLDTISNFAMCKGNIALQQGTKNGYVTYNELRNMDTYIKMGWDFINDWKMDSNSEITLIY</sequence>
<dbReference type="Pfam" id="PF14559">
    <property type="entry name" value="TPR_19"/>
    <property type="match status" value="1"/>
</dbReference>
<dbReference type="RefSeq" id="WP_060931830.1">
    <property type="nucleotide sequence ID" value="NZ_KQ959840.1"/>
</dbReference>
<keyword evidence="2" id="KW-0732">Signal</keyword>
<dbReference type="PROSITE" id="PS51257">
    <property type="entry name" value="PROKAR_LIPOPROTEIN"/>
    <property type="match status" value="1"/>
</dbReference>